<evidence type="ECO:0000313" key="3">
    <source>
        <dbReference type="Proteomes" id="UP000177130"/>
    </source>
</evidence>
<dbReference type="EMBL" id="MHRK01000038">
    <property type="protein sequence ID" value="OHA23303.1"/>
    <property type="molecule type" value="Genomic_DNA"/>
</dbReference>
<keyword evidence="1" id="KW-0472">Membrane</keyword>
<reference evidence="2 3" key="1">
    <citation type="journal article" date="2016" name="Nat. Commun.">
        <title>Thousands of microbial genomes shed light on interconnected biogeochemical processes in an aquifer system.</title>
        <authorList>
            <person name="Anantharaman K."/>
            <person name="Brown C.T."/>
            <person name="Hug L.A."/>
            <person name="Sharon I."/>
            <person name="Castelle C.J."/>
            <person name="Probst A.J."/>
            <person name="Thomas B.C."/>
            <person name="Singh A."/>
            <person name="Wilkins M.J."/>
            <person name="Karaoz U."/>
            <person name="Brodie E.L."/>
            <person name="Williams K.H."/>
            <person name="Hubbard S.S."/>
            <person name="Banfield J.F."/>
        </authorList>
    </citation>
    <scope>NUCLEOTIDE SEQUENCE [LARGE SCALE GENOMIC DNA]</scope>
</reference>
<dbReference type="AlphaFoldDB" id="A0A1G2MHJ1"/>
<dbReference type="Proteomes" id="UP000177130">
    <property type="component" value="Unassembled WGS sequence"/>
</dbReference>
<feature type="transmembrane region" description="Helical" evidence="1">
    <location>
        <begin position="25"/>
        <end position="44"/>
    </location>
</feature>
<keyword evidence="1" id="KW-1133">Transmembrane helix</keyword>
<sequence>MSSANFENHHPVKYLPLADDFKTRVALYFFFLLYIIISISLLTFPKVLKLLNGVGKIYSLRSLFFSTMMTS</sequence>
<gene>
    <name evidence="2" type="ORF">A3C72_04575</name>
</gene>
<comment type="caution">
    <text evidence="2">The sequence shown here is derived from an EMBL/GenBank/DDBJ whole genome shotgun (WGS) entry which is preliminary data.</text>
</comment>
<evidence type="ECO:0000256" key="1">
    <source>
        <dbReference type="SAM" id="Phobius"/>
    </source>
</evidence>
<name>A0A1G2MHJ1_9BACT</name>
<evidence type="ECO:0000313" key="2">
    <source>
        <dbReference type="EMBL" id="OHA23303.1"/>
    </source>
</evidence>
<protein>
    <submittedName>
        <fullName evidence="2">Uncharacterized protein</fullName>
    </submittedName>
</protein>
<keyword evidence="1" id="KW-0812">Transmembrane</keyword>
<organism evidence="2 3">
    <name type="scientific">Candidatus Taylorbacteria bacterium RIFCSPHIGHO2_02_FULL_43_32b</name>
    <dbReference type="NCBI Taxonomy" id="1802306"/>
    <lineage>
        <taxon>Bacteria</taxon>
        <taxon>Candidatus Tayloriibacteriota</taxon>
    </lineage>
</organism>
<accession>A0A1G2MHJ1</accession>
<proteinExistence type="predicted"/>